<feature type="compositionally biased region" description="Low complexity" evidence="1">
    <location>
        <begin position="32"/>
        <end position="41"/>
    </location>
</feature>
<reference evidence="2 3" key="1">
    <citation type="journal article" date="2018" name="Nat. Ecol. Evol.">
        <title>Pezizomycetes genomes reveal the molecular basis of ectomycorrhizal truffle lifestyle.</title>
        <authorList>
            <person name="Murat C."/>
            <person name="Payen T."/>
            <person name="Noel B."/>
            <person name="Kuo A."/>
            <person name="Morin E."/>
            <person name="Chen J."/>
            <person name="Kohler A."/>
            <person name="Krizsan K."/>
            <person name="Balestrini R."/>
            <person name="Da Silva C."/>
            <person name="Montanini B."/>
            <person name="Hainaut M."/>
            <person name="Levati E."/>
            <person name="Barry K.W."/>
            <person name="Belfiori B."/>
            <person name="Cichocki N."/>
            <person name="Clum A."/>
            <person name="Dockter R.B."/>
            <person name="Fauchery L."/>
            <person name="Guy J."/>
            <person name="Iotti M."/>
            <person name="Le Tacon F."/>
            <person name="Lindquist E.A."/>
            <person name="Lipzen A."/>
            <person name="Malagnac F."/>
            <person name="Mello A."/>
            <person name="Molinier V."/>
            <person name="Miyauchi S."/>
            <person name="Poulain J."/>
            <person name="Riccioni C."/>
            <person name="Rubini A."/>
            <person name="Sitrit Y."/>
            <person name="Splivallo R."/>
            <person name="Traeger S."/>
            <person name="Wang M."/>
            <person name="Zifcakova L."/>
            <person name="Wipf D."/>
            <person name="Zambonelli A."/>
            <person name="Paolocci F."/>
            <person name="Nowrousian M."/>
            <person name="Ottonello S."/>
            <person name="Baldrian P."/>
            <person name="Spatafora J.W."/>
            <person name="Henrissat B."/>
            <person name="Nagy L.G."/>
            <person name="Aury J.M."/>
            <person name="Wincker P."/>
            <person name="Grigoriev I.V."/>
            <person name="Bonfante P."/>
            <person name="Martin F.M."/>
        </authorList>
    </citation>
    <scope>NUCLEOTIDE SEQUENCE [LARGE SCALE GENOMIC DNA]</scope>
    <source>
        <strain evidence="2 3">RN42</strain>
    </source>
</reference>
<evidence type="ECO:0000313" key="3">
    <source>
        <dbReference type="Proteomes" id="UP000275078"/>
    </source>
</evidence>
<name>A0A3N4I1S4_ASCIM</name>
<keyword evidence="3" id="KW-1185">Reference proteome</keyword>
<organism evidence="2 3">
    <name type="scientific">Ascobolus immersus RN42</name>
    <dbReference type="NCBI Taxonomy" id="1160509"/>
    <lineage>
        <taxon>Eukaryota</taxon>
        <taxon>Fungi</taxon>
        <taxon>Dikarya</taxon>
        <taxon>Ascomycota</taxon>
        <taxon>Pezizomycotina</taxon>
        <taxon>Pezizomycetes</taxon>
        <taxon>Pezizales</taxon>
        <taxon>Ascobolaceae</taxon>
        <taxon>Ascobolus</taxon>
    </lineage>
</organism>
<dbReference type="AlphaFoldDB" id="A0A3N4I1S4"/>
<dbReference type="Proteomes" id="UP000275078">
    <property type="component" value="Unassembled WGS sequence"/>
</dbReference>
<protein>
    <submittedName>
        <fullName evidence="2">Uncharacterized protein</fullName>
    </submittedName>
</protein>
<proteinExistence type="predicted"/>
<dbReference type="EMBL" id="ML119693">
    <property type="protein sequence ID" value="RPA79929.1"/>
    <property type="molecule type" value="Genomic_DNA"/>
</dbReference>
<accession>A0A3N4I1S4</accession>
<evidence type="ECO:0000256" key="1">
    <source>
        <dbReference type="SAM" id="MobiDB-lite"/>
    </source>
</evidence>
<feature type="compositionally biased region" description="Basic and acidic residues" evidence="1">
    <location>
        <begin position="146"/>
        <end position="166"/>
    </location>
</feature>
<sequence length="199" mass="22045">MNWKFPTLSKRTTKRFTLLPQSAPAVPEKSHSTTSTPRPTSKATNYTSNDVEYAYSTHSATSTPRPLSSRLSTFLPRIKRTSLLFTPPTPQHPYLHVPPSLASSGSVGRESLVSGGSSRPPTPPPKDYDEIRELKGFRDRRHRRRREEGKGKHVGVEVREREEGRDNGAAGVGGREGEQEKMEAYLMGCYGSPGPVEGR</sequence>
<feature type="compositionally biased region" description="Basic and acidic residues" evidence="1">
    <location>
        <begin position="126"/>
        <end position="137"/>
    </location>
</feature>
<feature type="region of interest" description="Disordered" evidence="1">
    <location>
        <begin position="84"/>
        <end position="179"/>
    </location>
</feature>
<gene>
    <name evidence="2" type="ORF">BJ508DRAFT_415600</name>
</gene>
<evidence type="ECO:0000313" key="2">
    <source>
        <dbReference type="EMBL" id="RPA79929.1"/>
    </source>
</evidence>
<feature type="region of interest" description="Disordered" evidence="1">
    <location>
        <begin position="14"/>
        <end position="49"/>
    </location>
</feature>